<dbReference type="GO" id="GO:0020037">
    <property type="term" value="F:heme binding"/>
    <property type="evidence" value="ECO:0007669"/>
    <property type="project" value="InterPro"/>
</dbReference>
<dbReference type="Proteomes" id="UP000233398">
    <property type="component" value="Unassembled WGS sequence"/>
</dbReference>
<organism evidence="5 6">
    <name type="scientific">Rhodohalobacter barkolensis</name>
    <dbReference type="NCBI Taxonomy" id="2053187"/>
    <lineage>
        <taxon>Bacteria</taxon>
        <taxon>Pseudomonadati</taxon>
        <taxon>Balneolota</taxon>
        <taxon>Balneolia</taxon>
        <taxon>Balneolales</taxon>
        <taxon>Balneolaceae</taxon>
        <taxon>Rhodohalobacter</taxon>
    </lineage>
</organism>
<evidence type="ECO:0000256" key="3">
    <source>
        <dbReference type="ARBA" id="ARBA00022723"/>
    </source>
</evidence>
<dbReference type="CDD" id="cd08916">
    <property type="entry name" value="TrHb3_P"/>
    <property type="match status" value="1"/>
</dbReference>
<dbReference type="GO" id="GO:0019825">
    <property type="term" value="F:oxygen binding"/>
    <property type="evidence" value="ECO:0007669"/>
    <property type="project" value="InterPro"/>
</dbReference>
<dbReference type="Pfam" id="PF01152">
    <property type="entry name" value="Bac_globin"/>
    <property type="match status" value="1"/>
</dbReference>
<dbReference type="GO" id="GO:0046872">
    <property type="term" value="F:metal ion binding"/>
    <property type="evidence" value="ECO:0007669"/>
    <property type="project" value="UniProtKB-KW"/>
</dbReference>
<protein>
    <submittedName>
        <fullName evidence="5">Sec-independent protein translocase TatC</fullName>
    </submittedName>
</protein>
<dbReference type="AlphaFoldDB" id="A0A2N0VJU6"/>
<accession>A0A2N0VJU6</accession>
<evidence type="ECO:0000256" key="2">
    <source>
        <dbReference type="ARBA" id="ARBA00022617"/>
    </source>
</evidence>
<dbReference type="EMBL" id="PISP01000001">
    <property type="protein sequence ID" value="PKD44461.1"/>
    <property type="molecule type" value="Genomic_DNA"/>
</dbReference>
<reference evidence="5 6" key="1">
    <citation type="submission" date="2017-11" db="EMBL/GenBank/DDBJ databases">
        <title>Rhodohalobacter 15182 sp. nov., isolated from a salt lake.</title>
        <authorList>
            <person name="Han S."/>
        </authorList>
    </citation>
    <scope>NUCLEOTIDE SEQUENCE [LARGE SCALE GENOMIC DNA]</scope>
    <source>
        <strain evidence="5 6">15182</strain>
    </source>
</reference>
<gene>
    <name evidence="5" type="ORF">CWD77_03055</name>
</gene>
<dbReference type="RefSeq" id="WP_101071751.1">
    <property type="nucleotide sequence ID" value="NZ_PISP01000001.1"/>
</dbReference>
<dbReference type="InterPro" id="IPR012292">
    <property type="entry name" value="Globin/Proto"/>
</dbReference>
<proteinExistence type="predicted"/>
<keyword evidence="3" id="KW-0479">Metal-binding</keyword>
<evidence type="ECO:0000256" key="4">
    <source>
        <dbReference type="ARBA" id="ARBA00023004"/>
    </source>
</evidence>
<evidence type="ECO:0000313" key="6">
    <source>
        <dbReference type="Proteomes" id="UP000233398"/>
    </source>
</evidence>
<name>A0A2N0VJU6_9BACT</name>
<dbReference type="OrthoDB" id="25954at2"/>
<dbReference type="InterPro" id="IPR009050">
    <property type="entry name" value="Globin-like_sf"/>
</dbReference>
<evidence type="ECO:0000313" key="5">
    <source>
        <dbReference type="EMBL" id="PKD44461.1"/>
    </source>
</evidence>
<sequence>MNKPDIRNKEDIRTMVYAFYGKVREDERLGYIFNDVAKVDWDSHLPKMVEFWSKMLFQTQDYHGKPFRKHMPLPIKREDFSIWYGLFKETVDEHFEGDKAEFAKDLAGRVAASFTIRMDMAGKFNQDE</sequence>
<dbReference type="InterPro" id="IPR001486">
    <property type="entry name" value="Hemoglobin_trunc"/>
</dbReference>
<keyword evidence="2" id="KW-0349">Heme</keyword>
<comment type="caution">
    <text evidence="5">The sequence shown here is derived from an EMBL/GenBank/DDBJ whole genome shotgun (WGS) entry which is preliminary data.</text>
</comment>
<keyword evidence="6" id="KW-1185">Reference proteome</keyword>
<dbReference type="Gene3D" id="1.10.490.10">
    <property type="entry name" value="Globins"/>
    <property type="match status" value="1"/>
</dbReference>
<evidence type="ECO:0000256" key="1">
    <source>
        <dbReference type="ARBA" id="ARBA00022448"/>
    </source>
</evidence>
<keyword evidence="4" id="KW-0408">Iron</keyword>
<dbReference type="SUPFAM" id="SSF46458">
    <property type="entry name" value="Globin-like"/>
    <property type="match status" value="1"/>
</dbReference>
<keyword evidence="1" id="KW-0813">Transport</keyword>